<dbReference type="EMBL" id="UINC01146281">
    <property type="protein sequence ID" value="SVD36916.1"/>
    <property type="molecule type" value="Genomic_DNA"/>
</dbReference>
<gene>
    <name evidence="5" type="ORF">METZ01_LOCUS389770</name>
</gene>
<protein>
    <recommendedName>
        <fullName evidence="4">Dehydrogenase E1 component domain-containing protein</fullName>
    </recommendedName>
</protein>
<dbReference type="InterPro" id="IPR029061">
    <property type="entry name" value="THDP-binding"/>
</dbReference>
<dbReference type="PANTHER" id="PTHR11516:SF41">
    <property type="entry name" value="3-METHYL-2-OXOBUTANOATE DEHYDROGENASE SUBUNIT ALPHA"/>
    <property type="match status" value="1"/>
</dbReference>
<evidence type="ECO:0000256" key="2">
    <source>
        <dbReference type="ARBA" id="ARBA00023002"/>
    </source>
</evidence>
<comment type="cofactor">
    <cofactor evidence="1">
        <name>thiamine diphosphate</name>
        <dbReference type="ChEBI" id="CHEBI:58937"/>
    </cofactor>
</comment>
<dbReference type="Pfam" id="PF00676">
    <property type="entry name" value="E1_dh"/>
    <property type="match status" value="1"/>
</dbReference>
<dbReference type="InterPro" id="IPR050642">
    <property type="entry name" value="PDH_E1_Alpha_Subunit"/>
</dbReference>
<dbReference type="SUPFAM" id="SSF52518">
    <property type="entry name" value="Thiamin diphosphate-binding fold (THDP-binding)"/>
    <property type="match status" value="1"/>
</dbReference>
<evidence type="ECO:0000256" key="1">
    <source>
        <dbReference type="ARBA" id="ARBA00001964"/>
    </source>
</evidence>
<evidence type="ECO:0000259" key="4">
    <source>
        <dbReference type="Pfam" id="PF00676"/>
    </source>
</evidence>
<evidence type="ECO:0000256" key="3">
    <source>
        <dbReference type="ARBA" id="ARBA00023052"/>
    </source>
</evidence>
<name>A0A382URP7_9ZZZZ</name>
<dbReference type="GO" id="GO:0006086">
    <property type="term" value="P:pyruvate decarboxylation to acetyl-CoA"/>
    <property type="evidence" value="ECO:0007669"/>
    <property type="project" value="TreeGrafter"/>
</dbReference>
<proteinExistence type="predicted"/>
<reference evidence="5" key="1">
    <citation type="submission" date="2018-05" db="EMBL/GenBank/DDBJ databases">
        <authorList>
            <person name="Lanie J.A."/>
            <person name="Ng W.-L."/>
            <person name="Kazmierczak K.M."/>
            <person name="Andrzejewski T.M."/>
            <person name="Davidsen T.M."/>
            <person name="Wayne K.J."/>
            <person name="Tettelin H."/>
            <person name="Glass J.I."/>
            <person name="Rusch D."/>
            <person name="Podicherti R."/>
            <person name="Tsui H.-C.T."/>
            <person name="Winkler M.E."/>
        </authorList>
    </citation>
    <scope>NUCLEOTIDE SEQUENCE</scope>
</reference>
<accession>A0A382URP7</accession>
<feature type="domain" description="Dehydrogenase E1 component" evidence="4">
    <location>
        <begin position="15"/>
        <end position="200"/>
    </location>
</feature>
<dbReference type="InterPro" id="IPR001017">
    <property type="entry name" value="DH_E1"/>
</dbReference>
<organism evidence="5">
    <name type="scientific">marine metagenome</name>
    <dbReference type="NCBI Taxonomy" id="408172"/>
    <lineage>
        <taxon>unclassified sequences</taxon>
        <taxon>metagenomes</taxon>
        <taxon>ecological metagenomes</taxon>
    </lineage>
</organism>
<dbReference type="PANTHER" id="PTHR11516">
    <property type="entry name" value="PYRUVATE DEHYDROGENASE E1 COMPONENT, ALPHA SUBUNIT BACTERIAL AND ORGANELLAR"/>
    <property type="match status" value="1"/>
</dbReference>
<dbReference type="Gene3D" id="3.40.50.970">
    <property type="match status" value="1"/>
</dbReference>
<sequence length="200" mass="21628">MSLSAKDLKELYRIILLIRRFEETAFEMALQGAYDNYHGGMGQEANPAGVCYGLRQTDRTMITHRGLGVLIARGVSVKDIFAGLYAKEESPTRGRIPVYHMAEPRLGVLGGTSMVGSVIPLAVGSALATRLVGRDDVTVSFFGDGAVNRGDFHEGVNLASVRKLPIIFFCENNFYAKSVPLVESTAGGSIVARAERYGIP</sequence>
<evidence type="ECO:0000313" key="5">
    <source>
        <dbReference type="EMBL" id="SVD36916.1"/>
    </source>
</evidence>
<dbReference type="AlphaFoldDB" id="A0A382URP7"/>
<keyword evidence="2" id="KW-0560">Oxidoreductase</keyword>
<dbReference type="GO" id="GO:0004739">
    <property type="term" value="F:pyruvate dehydrogenase (acetyl-transferring) activity"/>
    <property type="evidence" value="ECO:0007669"/>
    <property type="project" value="TreeGrafter"/>
</dbReference>
<keyword evidence="3" id="KW-0786">Thiamine pyrophosphate</keyword>
<dbReference type="CDD" id="cd02000">
    <property type="entry name" value="TPP_E1_PDC_ADC_BCADC"/>
    <property type="match status" value="1"/>
</dbReference>
<feature type="non-terminal residue" evidence="5">
    <location>
        <position position="200"/>
    </location>
</feature>